<keyword evidence="3" id="KW-1185">Reference proteome</keyword>
<dbReference type="EMBL" id="CP106738">
    <property type="protein sequence ID" value="UXX81815.1"/>
    <property type="molecule type" value="Genomic_DNA"/>
</dbReference>
<evidence type="ECO:0000259" key="1">
    <source>
        <dbReference type="PROSITE" id="PS51819"/>
    </source>
</evidence>
<feature type="domain" description="VOC" evidence="1">
    <location>
        <begin position="14"/>
        <end position="138"/>
    </location>
</feature>
<dbReference type="Pfam" id="PF00903">
    <property type="entry name" value="Glyoxalase"/>
    <property type="match status" value="1"/>
</dbReference>
<evidence type="ECO:0000313" key="2">
    <source>
        <dbReference type="EMBL" id="UXX81815.1"/>
    </source>
</evidence>
<dbReference type="PROSITE" id="PS51819">
    <property type="entry name" value="VOC"/>
    <property type="match status" value="1"/>
</dbReference>
<organism evidence="2 3">
    <name type="scientific">Roseovarius pelagicus</name>
    <dbReference type="NCBI Taxonomy" id="2980108"/>
    <lineage>
        <taxon>Bacteria</taxon>
        <taxon>Pseudomonadati</taxon>
        <taxon>Pseudomonadota</taxon>
        <taxon>Alphaproteobacteria</taxon>
        <taxon>Rhodobacterales</taxon>
        <taxon>Roseobacteraceae</taxon>
        <taxon>Roseovarius</taxon>
    </lineage>
</organism>
<sequence length="139" mass="15195">MDYETISAEAFGASLTGIGLNILVRDVRRQVHFLTEVFGVEAHQITDDFAIIRYHGSVMQVHSDGTYHSNPLPSLIPEAGARGGGAEFRFYHTHPDAAQARAEAIGAHVLQPAKDKPHGLREAYILCENGYAWVASLPL</sequence>
<evidence type="ECO:0000313" key="3">
    <source>
        <dbReference type="Proteomes" id="UP001064087"/>
    </source>
</evidence>
<dbReference type="RefSeq" id="WP_165195295.1">
    <property type="nucleotide sequence ID" value="NZ_CP106738.1"/>
</dbReference>
<proteinExistence type="predicted"/>
<gene>
    <name evidence="2" type="ORF">N7U68_11840</name>
</gene>
<reference evidence="2" key="1">
    <citation type="submission" date="2022-10" db="EMBL/GenBank/DDBJ databases">
        <title>Roseovarius pelagicus sp. nov., isolated from Arctic seawater.</title>
        <authorList>
            <person name="Hong Y.W."/>
            <person name="Hwang C.Y."/>
        </authorList>
    </citation>
    <scope>NUCLEOTIDE SEQUENCE</scope>
    <source>
        <strain evidence="2">HL-MP18</strain>
    </source>
</reference>
<dbReference type="Proteomes" id="UP001064087">
    <property type="component" value="Chromosome"/>
</dbReference>
<dbReference type="SUPFAM" id="SSF54593">
    <property type="entry name" value="Glyoxalase/Bleomycin resistance protein/Dihydroxybiphenyl dioxygenase"/>
    <property type="match status" value="1"/>
</dbReference>
<dbReference type="InterPro" id="IPR037523">
    <property type="entry name" value="VOC_core"/>
</dbReference>
<accession>A0ABY6DDB0</accession>
<dbReference type="InterPro" id="IPR004360">
    <property type="entry name" value="Glyas_Fos-R_dOase_dom"/>
</dbReference>
<dbReference type="InterPro" id="IPR029068">
    <property type="entry name" value="Glyas_Bleomycin-R_OHBP_Dase"/>
</dbReference>
<protein>
    <submittedName>
        <fullName evidence="2">Glyoxalase</fullName>
    </submittedName>
</protein>
<dbReference type="Gene3D" id="3.10.180.10">
    <property type="entry name" value="2,3-Dihydroxybiphenyl 1,2-Dioxygenase, domain 1"/>
    <property type="match status" value="1"/>
</dbReference>
<name>A0ABY6DDB0_9RHOB</name>